<dbReference type="PANTHER" id="PTHR48045:SF31">
    <property type="entry name" value="UDP-GLYCOSYLTRANSFERASE 76B1-LIKE"/>
    <property type="match status" value="1"/>
</dbReference>
<evidence type="ECO:0000313" key="3">
    <source>
        <dbReference type="Proteomes" id="UP001605036"/>
    </source>
</evidence>
<name>A0ABD1YQE5_9MARC</name>
<organism evidence="2 3">
    <name type="scientific">Riccia fluitans</name>
    <dbReference type="NCBI Taxonomy" id="41844"/>
    <lineage>
        <taxon>Eukaryota</taxon>
        <taxon>Viridiplantae</taxon>
        <taxon>Streptophyta</taxon>
        <taxon>Embryophyta</taxon>
        <taxon>Marchantiophyta</taxon>
        <taxon>Marchantiopsida</taxon>
        <taxon>Marchantiidae</taxon>
        <taxon>Marchantiales</taxon>
        <taxon>Ricciaceae</taxon>
        <taxon>Riccia</taxon>
    </lineage>
</organism>
<gene>
    <name evidence="2" type="ORF">R1flu_004475</name>
</gene>
<dbReference type="CDD" id="cd03784">
    <property type="entry name" value="GT1_Gtf-like"/>
    <property type="match status" value="1"/>
</dbReference>
<keyword evidence="3" id="KW-1185">Reference proteome</keyword>
<sequence>MAVDSVRRAPRALVVPLHLQGHFTPILHIIRQLAKNRINFTVLSTQERCDELSRYKANGDFGDMDADFIPLFRDFSKETPPRPYPYMLEDWKLGFTEADASRYTFMITDMFVYFIQDDADKWGIPRYTLITTPCHACLYLLQGEKIVEEGWLFSIPDKRHQSITLPGLQLFSPLQCPRTITGFPPEQMLPKIGVSFRKSAGLLFNSFQAYDKEPLEIMSRQPEITQFPGKDPPKLFAIGPLMSLPQPSENLHELISTKSNEMREIIDWLDGQRNSSVLFISLGSMRPLPRKGATAFAEALEQTRIPFFWVLRLPPKHSKDNYLPPGFEARTRTQGIVWTGWVPQPQLLQHPSIGGFLSHCGWNSLTEVITAGVPIAACPMYAEQGFNAKYIVDVLEIAVEVKYKEDFFDFDSEEVAVAISTLMNEEKGAKVRQNMHNMRKAVFEAVAEGGTSHRAFEEFIATILNHEPINS</sequence>
<dbReference type="Pfam" id="PF00201">
    <property type="entry name" value="UDPGT"/>
    <property type="match status" value="1"/>
</dbReference>
<protein>
    <recommendedName>
        <fullName evidence="4">Glycosyltransferase</fullName>
    </recommendedName>
</protein>
<dbReference type="Proteomes" id="UP001605036">
    <property type="component" value="Unassembled WGS sequence"/>
</dbReference>
<dbReference type="InterPro" id="IPR002213">
    <property type="entry name" value="UDP_glucos_trans"/>
</dbReference>
<evidence type="ECO:0000313" key="2">
    <source>
        <dbReference type="EMBL" id="KAL2632996.1"/>
    </source>
</evidence>
<proteinExistence type="predicted"/>
<keyword evidence="1" id="KW-0808">Transferase</keyword>
<reference evidence="2 3" key="1">
    <citation type="submission" date="2024-09" db="EMBL/GenBank/DDBJ databases">
        <title>Chromosome-scale assembly of Riccia fluitans.</title>
        <authorList>
            <person name="Paukszto L."/>
            <person name="Sawicki J."/>
            <person name="Karawczyk K."/>
            <person name="Piernik-Szablinska J."/>
            <person name="Szczecinska M."/>
            <person name="Mazdziarz M."/>
        </authorList>
    </citation>
    <scope>NUCLEOTIDE SEQUENCE [LARGE SCALE GENOMIC DNA]</scope>
    <source>
        <strain evidence="2">Rf_01</strain>
        <tissue evidence="2">Aerial parts of the thallus</tissue>
    </source>
</reference>
<dbReference type="FunFam" id="3.40.50.2000:FF:000037">
    <property type="entry name" value="Glycosyltransferase"/>
    <property type="match status" value="1"/>
</dbReference>
<dbReference type="SUPFAM" id="SSF53756">
    <property type="entry name" value="UDP-Glycosyltransferase/glycogen phosphorylase"/>
    <property type="match status" value="1"/>
</dbReference>
<accession>A0ABD1YQE5</accession>
<evidence type="ECO:0008006" key="4">
    <source>
        <dbReference type="Google" id="ProtNLM"/>
    </source>
</evidence>
<dbReference type="Gene3D" id="3.40.50.2000">
    <property type="entry name" value="Glycogen Phosphorylase B"/>
    <property type="match status" value="2"/>
</dbReference>
<evidence type="ECO:0000256" key="1">
    <source>
        <dbReference type="ARBA" id="ARBA00022679"/>
    </source>
</evidence>
<dbReference type="PANTHER" id="PTHR48045">
    <property type="entry name" value="UDP-GLYCOSYLTRANSFERASE 72B1"/>
    <property type="match status" value="1"/>
</dbReference>
<comment type="caution">
    <text evidence="2">The sequence shown here is derived from an EMBL/GenBank/DDBJ whole genome shotgun (WGS) entry which is preliminary data.</text>
</comment>
<dbReference type="AlphaFoldDB" id="A0ABD1YQE5"/>
<dbReference type="GO" id="GO:0016757">
    <property type="term" value="F:glycosyltransferase activity"/>
    <property type="evidence" value="ECO:0007669"/>
    <property type="project" value="UniProtKB-ARBA"/>
</dbReference>
<dbReference type="EMBL" id="JBHFFA010000003">
    <property type="protein sequence ID" value="KAL2632996.1"/>
    <property type="molecule type" value="Genomic_DNA"/>
</dbReference>